<name>A0ABW2V3X2_9BACL</name>
<dbReference type="GO" id="GO:0008763">
    <property type="term" value="F:UDP-N-acetylmuramate-L-alanine ligase activity"/>
    <property type="evidence" value="ECO:0007669"/>
    <property type="project" value="UniProtKB-EC"/>
</dbReference>
<dbReference type="Pfam" id="PF02875">
    <property type="entry name" value="Mur_ligase_C"/>
    <property type="match status" value="1"/>
</dbReference>
<feature type="domain" description="Mur ligase central" evidence="17">
    <location>
        <begin position="106"/>
        <end position="274"/>
    </location>
</feature>
<accession>A0ABW2V3X2</accession>
<keyword evidence="19" id="KW-1185">Reference proteome</keyword>
<protein>
    <recommendedName>
        <fullName evidence="3 14">UDP-N-acetylmuramate--L-alanine ligase</fullName>
        <ecNumber evidence="3 14">6.3.2.8</ecNumber>
    </recommendedName>
    <alternativeName>
        <fullName evidence="14">UDP-N-acetylmuramoyl-L-alanine synthetase</fullName>
    </alternativeName>
</protein>
<dbReference type="NCBIfam" id="TIGR01082">
    <property type="entry name" value="murC"/>
    <property type="match status" value="1"/>
</dbReference>
<evidence type="ECO:0000313" key="18">
    <source>
        <dbReference type="EMBL" id="MFC7750799.1"/>
    </source>
</evidence>
<dbReference type="SUPFAM" id="SSF53623">
    <property type="entry name" value="MurD-like peptide ligases, catalytic domain"/>
    <property type="match status" value="1"/>
</dbReference>
<evidence type="ECO:0000256" key="9">
    <source>
        <dbReference type="ARBA" id="ARBA00022960"/>
    </source>
</evidence>
<feature type="domain" description="Mur ligase N-terminal catalytic" evidence="15">
    <location>
        <begin position="4"/>
        <end position="101"/>
    </location>
</feature>
<evidence type="ECO:0000313" key="19">
    <source>
        <dbReference type="Proteomes" id="UP001596528"/>
    </source>
</evidence>
<comment type="catalytic activity">
    <reaction evidence="13 14">
        <text>UDP-N-acetyl-alpha-D-muramate + L-alanine + ATP = UDP-N-acetyl-alpha-D-muramoyl-L-alanine + ADP + phosphate + H(+)</text>
        <dbReference type="Rhea" id="RHEA:23372"/>
        <dbReference type="ChEBI" id="CHEBI:15378"/>
        <dbReference type="ChEBI" id="CHEBI:30616"/>
        <dbReference type="ChEBI" id="CHEBI:43474"/>
        <dbReference type="ChEBI" id="CHEBI:57972"/>
        <dbReference type="ChEBI" id="CHEBI:70757"/>
        <dbReference type="ChEBI" id="CHEBI:83898"/>
        <dbReference type="ChEBI" id="CHEBI:456216"/>
        <dbReference type="EC" id="6.3.2.8"/>
    </reaction>
</comment>
<dbReference type="Proteomes" id="UP001596528">
    <property type="component" value="Unassembled WGS sequence"/>
</dbReference>
<evidence type="ECO:0000256" key="1">
    <source>
        <dbReference type="ARBA" id="ARBA00004496"/>
    </source>
</evidence>
<evidence type="ECO:0000256" key="8">
    <source>
        <dbReference type="ARBA" id="ARBA00022840"/>
    </source>
</evidence>
<evidence type="ECO:0000256" key="4">
    <source>
        <dbReference type="ARBA" id="ARBA00022490"/>
    </source>
</evidence>
<evidence type="ECO:0000259" key="16">
    <source>
        <dbReference type="Pfam" id="PF02875"/>
    </source>
</evidence>
<dbReference type="InterPro" id="IPR036615">
    <property type="entry name" value="Mur_ligase_C_dom_sf"/>
</dbReference>
<keyword evidence="8 14" id="KW-0067">ATP-binding</keyword>
<dbReference type="EMBL" id="JBHTGQ010000028">
    <property type="protein sequence ID" value="MFC7750799.1"/>
    <property type="molecule type" value="Genomic_DNA"/>
</dbReference>
<reference evidence="19" key="1">
    <citation type="journal article" date="2019" name="Int. J. Syst. Evol. Microbiol.">
        <title>The Global Catalogue of Microorganisms (GCM) 10K type strain sequencing project: providing services to taxonomists for standard genome sequencing and annotation.</title>
        <authorList>
            <consortium name="The Broad Institute Genomics Platform"/>
            <consortium name="The Broad Institute Genome Sequencing Center for Infectious Disease"/>
            <person name="Wu L."/>
            <person name="Ma J."/>
        </authorList>
    </citation>
    <scope>NUCLEOTIDE SEQUENCE [LARGE SCALE GENOMIC DNA]</scope>
    <source>
        <strain evidence="19">JCM 18657</strain>
    </source>
</reference>
<proteinExistence type="inferred from homology"/>
<dbReference type="InterPro" id="IPR013221">
    <property type="entry name" value="Mur_ligase_cen"/>
</dbReference>
<comment type="similarity">
    <text evidence="14">Belongs to the MurCDEF family.</text>
</comment>
<organism evidence="18 19">
    <name type="scientific">Paenibacillus thermoaerophilus</name>
    <dbReference type="NCBI Taxonomy" id="1215385"/>
    <lineage>
        <taxon>Bacteria</taxon>
        <taxon>Bacillati</taxon>
        <taxon>Bacillota</taxon>
        <taxon>Bacilli</taxon>
        <taxon>Bacillales</taxon>
        <taxon>Paenibacillaceae</taxon>
        <taxon>Paenibacillus</taxon>
    </lineage>
</organism>
<dbReference type="InterPro" id="IPR036565">
    <property type="entry name" value="Mur-like_cat_sf"/>
</dbReference>
<evidence type="ECO:0000256" key="13">
    <source>
        <dbReference type="ARBA" id="ARBA00047833"/>
    </source>
</evidence>
<dbReference type="InterPro" id="IPR000713">
    <property type="entry name" value="Mur_ligase_N"/>
</dbReference>
<comment type="pathway">
    <text evidence="2 14">Cell wall biogenesis; peptidoglycan biosynthesis.</text>
</comment>
<keyword evidence="6 14" id="KW-0132">Cell division</keyword>
<evidence type="ECO:0000259" key="15">
    <source>
        <dbReference type="Pfam" id="PF01225"/>
    </source>
</evidence>
<keyword evidence="12 14" id="KW-0961">Cell wall biogenesis/degradation</keyword>
<evidence type="ECO:0000259" key="17">
    <source>
        <dbReference type="Pfam" id="PF08245"/>
    </source>
</evidence>
<dbReference type="Gene3D" id="3.90.190.20">
    <property type="entry name" value="Mur ligase, C-terminal domain"/>
    <property type="match status" value="1"/>
</dbReference>
<keyword evidence="10 14" id="KW-0573">Peptidoglycan synthesis</keyword>
<evidence type="ECO:0000256" key="14">
    <source>
        <dbReference type="HAMAP-Rule" id="MF_00046"/>
    </source>
</evidence>
<dbReference type="Pfam" id="PF08245">
    <property type="entry name" value="Mur_ligase_M"/>
    <property type="match status" value="1"/>
</dbReference>
<dbReference type="InterPro" id="IPR050061">
    <property type="entry name" value="MurCDEF_pg_biosynth"/>
</dbReference>
<evidence type="ECO:0000256" key="11">
    <source>
        <dbReference type="ARBA" id="ARBA00023306"/>
    </source>
</evidence>
<comment type="caution">
    <text evidence="18">The sequence shown here is derived from an EMBL/GenBank/DDBJ whole genome shotgun (WGS) entry which is preliminary data.</text>
</comment>
<dbReference type="SUPFAM" id="SSF53244">
    <property type="entry name" value="MurD-like peptide ligases, peptide-binding domain"/>
    <property type="match status" value="1"/>
</dbReference>
<dbReference type="Gene3D" id="3.40.50.720">
    <property type="entry name" value="NAD(P)-binding Rossmann-like Domain"/>
    <property type="match status" value="1"/>
</dbReference>
<keyword evidence="4 14" id="KW-0963">Cytoplasm</keyword>
<dbReference type="SUPFAM" id="SSF51984">
    <property type="entry name" value="MurCD N-terminal domain"/>
    <property type="match status" value="1"/>
</dbReference>
<dbReference type="PANTHER" id="PTHR43445">
    <property type="entry name" value="UDP-N-ACETYLMURAMATE--L-ALANINE LIGASE-RELATED"/>
    <property type="match status" value="1"/>
</dbReference>
<keyword evidence="9 14" id="KW-0133">Cell shape</keyword>
<evidence type="ECO:0000256" key="6">
    <source>
        <dbReference type="ARBA" id="ARBA00022618"/>
    </source>
</evidence>
<dbReference type="Pfam" id="PF01225">
    <property type="entry name" value="Mur_ligase"/>
    <property type="match status" value="1"/>
</dbReference>
<dbReference type="RefSeq" id="WP_138789119.1">
    <property type="nucleotide sequence ID" value="NZ_JBHTGQ010000028.1"/>
</dbReference>
<sequence>MKSYHFVGIKGSGMSALAQILHDQGHRVQGADIAERLFTQTRLEDRNIPIYVFGESPLHPDLEVIASNAFSDDHPELIRCRDHRLPISRYHHFLGKWLRGYSSIAITGAHGKTTTTGLMAHVFSKIAPTSSLIGDGTGSGMPDSKYFVFEACEYRRHFLAYHPDIAVITNIDFDHPDYFSGIDDVRSAFQQMIDQVGRQIIACGEDDQVRLLRPRVPMLLYGFGSRNDLQARDIAVTPAGTSFDAYLRDRALGRFTIPMFGRHNVLNALAVIGTAFHSDLPMEEVREAMKTFGGVKRRFSEKPWIGNNILIDDYAHHPAEIRATIDAVRSKYPDRRIVSVFQPHTFSRLEQFLDDFAESLRASDDVYLCGIFGSAREASGTIRIEQLQDRVPGAKLIGEDSVGQLLDYRDSVIVFMGAGDIQKYQRRLEQLV</sequence>
<evidence type="ECO:0000256" key="12">
    <source>
        <dbReference type="ARBA" id="ARBA00023316"/>
    </source>
</evidence>
<dbReference type="InterPro" id="IPR005758">
    <property type="entry name" value="UDP-N-AcMur_Ala_ligase_MurC"/>
</dbReference>
<evidence type="ECO:0000256" key="10">
    <source>
        <dbReference type="ARBA" id="ARBA00022984"/>
    </source>
</evidence>
<comment type="subcellular location">
    <subcellularLocation>
        <location evidence="1 14">Cytoplasm</location>
    </subcellularLocation>
</comment>
<evidence type="ECO:0000256" key="5">
    <source>
        <dbReference type="ARBA" id="ARBA00022598"/>
    </source>
</evidence>
<evidence type="ECO:0000256" key="7">
    <source>
        <dbReference type="ARBA" id="ARBA00022741"/>
    </source>
</evidence>
<keyword evidence="7 14" id="KW-0547">Nucleotide-binding</keyword>
<dbReference type="Gene3D" id="3.40.1190.10">
    <property type="entry name" value="Mur-like, catalytic domain"/>
    <property type="match status" value="1"/>
</dbReference>
<gene>
    <name evidence="14 18" type="primary">murC</name>
    <name evidence="18" type="ORF">ACFQWB_12800</name>
</gene>
<dbReference type="PANTHER" id="PTHR43445:SF3">
    <property type="entry name" value="UDP-N-ACETYLMURAMATE--L-ALANINE LIGASE"/>
    <property type="match status" value="1"/>
</dbReference>
<dbReference type="HAMAP" id="MF_00046">
    <property type="entry name" value="MurC"/>
    <property type="match status" value="1"/>
</dbReference>
<evidence type="ECO:0000256" key="3">
    <source>
        <dbReference type="ARBA" id="ARBA00012211"/>
    </source>
</evidence>
<feature type="domain" description="Mur ligase C-terminal" evidence="16">
    <location>
        <begin position="307"/>
        <end position="418"/>
    </location>
</feature>
<comment type="function">
    <text evidence="14">Cell wall formation.</text>
</comment>
<dbReference type="EC" id="6.3.2.8" evidence="3 14"/>
<evidence type="ECO:0000256" key="2">
    <source>
        <dbReference type="ARBA" id="ARBA00004752"/>
    </source>
</evidence>
<feature type="binding site" evidence="14">
    <location>
        <begin position="108"/>
        <end position="114"/>
    </location>
    <ligand>
        <name>ATP</name>
        <dbReference type="ChEBI" id="CHEBI:30616"/>
    </ligand>
</feature>
<keyword evidence="5 14" id="KW-0436">Ligase</keyword>
<dbReference type="InterPro" id="IPR004101">
    <property type="entry name" value="Mur_ligase_C"/>
</dbReference>
<keyword evidence="11 14" id="KW-0131">Cell cycle</keyword>